<evidence type="ECO:0000313" key="2">
    <source>
        <dbReference type="Proteomes" id="UP000247702"/>
    </source>
</evidence>
<comment type="caution">
    <text evidence="1">The sequence shown here is derived from an EMBL/GenBank/DDBJ whole genome shotgun (WGS) entry which is preliminary data.</text>
</comment>
<organism evidence="1 2">
    <name type="scientific">Rhizophagus clarus</name>
    <dbReference type="NCBI Taxonomy" id="94130"/>
    <lineage>
        <taxon>Eukaryota</taxon>
        <taxon>Fungi</taxon>
        <taxon>Fungi incertae sedis</taxon>
        <taxon>Mucoromycota</taxon>
        <taxon>Glomeromycotina</taxon>
        <taxon>Glomeromycetes</taxon>
        <taxon>Glomerales</taxon>
        <taxon>Glomeraceae</taxon>
        <taxon>Rhizophagus</taxon>
    </lineage>
</organism>
<gene>
    <name evidence="1" type="ORF">RclHR1_10450004</name>
</gene>
<reference evidence="1 2" key="1">
    <citation type="submission" date="2017-11" db="EMBL/GenBank/DDBJ databases">
        <title>The genome of Rhizophagus clarus HR1 reveals common genetic basis of auxotrophy among arbuscular mycorrhizal fungi.</title>
        <authorList>
            <person name="Kobayashi Y."/>
        </authorList>
    </citation>
    <scope>NUCLEOTIDE SEQUENCE [LARGE SCALE GENOMIC DNA]</scope>
    <source>
        <strain evidence="1 2">HR1</strain>
    </source>
</reference>
<accession>A0A2Z6QG77</accession>
<sequence length="96" mass="11077">MKKREHKSQKINATYILRIEYLFNYAVRENKSCGHLKNLVLIGHCDLTSIIVMCLRISVGKCYGNQNFGRSASFQSDGKTMKDLHIEKRTSVLQKK</sequence>
<dbReference type="Proteomes" id="UP000247702">
    <property type="component" value="Unassembled WGS sequence"/>
</dbReference>
<proteinExistence type="predicted"/>
<name>A0A2Z6QG77_9GLOM</name>
<evidence type="ECO:0000313" key="1">
    <source>
        <dbReference type="EMBL" id="GBB83781.1"/>
    </source>
</evidence>
<keyword evidence="2" id="KW-1185">Reference proteome</keyword>
<dbReference type="AlphaFoldDB" id="A0A2Z6QG77"/>
<protein>
    <submittedName>
        <fullName evidence="1">Uncharacterized protein</fullName>
    </submittedName>
</protein>
<dbReference type="EMBL" id="BEXD01000053">
    <property type="protein sequence ID" value="GBB83781.1"/>
    <property type="molecule type" value="Genomic_DNA"/>
</dbReference>